<accession>A0A6D2HCN7</accession>
<dbReference type="Pfam" id="PF00646">
    <property type="entry name" value="F-box"/>
    <property type="match status" value="1"/>
</dbReference>
<dbReference type="PANTHER" id="PTHR31672">
    <property type="entry name" value="BNACNNG10540D PROTEIN"/>
    <property type="match status" value="1"/>
</dbReference>
<dbReference type="Gene3D" id="1.20.1280.50">
    <property type="match status" value="1"/>
</dbReference>
<proteinExistence type="predicted"/>
<comment type="caution">
    <text evidence="2">The sequence shown here is derived from an EMBL/GenBank/DDBJ whole genome shotgun (WGS) entry which is preliminary data.</text>
</comment>
<dbReference type="InterPro" id="IPR050796">
    <property type="entry name" value="SCF_F-box_component"/>
</dbReference>
<dbReference type="InterPro" id="IPR017451">
    <property type="entry name" value="F-box-assoc_interact_dom"/>
</dbReference>
<dbReference type="EMBL" id="CACVBM020000033">
    <property type="protein sequence ID" value="CAA7013194.1"/>
    <property type="molecule type" value="Genomic_DNA"/>
</dbReference>
<dbReference type="PROSITE" id="PS50181">
    <property type="entry name" value="FBOX"/>
    <property type="match status" value="1"/>
</dbReference>
<sequence>MGDLPEDLLLDILSRVPEASLARFRLASKGWKDLIEKDGRLVKKSLVIMLIKSRVYVARYDPQGSLKNVIKVKLVGSNLEFHTRNSGVHALGKSSCNKYKILRMNKFSILDKLVDYEVYDFNTNSWRVTVGENRAWYILAGRPLCGMSVSGNTYWLAHASSFDEFLLSFDFSTERFGRVSLPPGNNVSYHVWGLSVTREEQQLCLLTTQSIVVFDILDLWRATKIKSSGAVSWSKFLSVDLAYLHHPLDLRTGMNFLADRENKVLVCLGEQKNSNSFLHIVKEDIHVKVDGDDAGSKSSVLVSYVPTLAQIQ</sequence>
<dbReference type="PANTHER" id="PTHR31672:SF13">
    <property type="entry name" value="F-BOX PROTEIN CPR30-LIKE"/>
    <property type="match status" value="1"/>
</dbReference>
<evidence type="ECO:0000313" key="2">
    <source>
        <dbReference type="EMBL" id="CAA7013194.1"/>
    </source>
</evidence>
<protein>
    <recommendedName>
        <fullName evidence="1">F-box domain-containing protein</fullName>
    </recommendedName>
</protein>
<gene>
    <name evidence="2" type="ORF">MERR_LOCUS428</name>
</gene>
<dbReference type="NCBIfam" id="TIGR01640">
    <property type="entry name" value="F_box_assoc_1"/>
    <property type="match status" value="1"/>
</dbReference>
<dbReference type="Proteomes" id="UP000467841">
    <property type="component" value="Unassembled WGS sequence"/>
</dbReference>
<dbReference type="SUPFAM" id="SSF81383">
    <property type="entry name" value="F-box domain"/>
    <property type="match status" value="1"/>
</dbReference>
<feature type="domain" description="F-box" evidence="1">
    <location>
        <begin position="1"/>
        <end position="45"/>
    </location>
</feature>
<dbReference type="InterPro" id="IPR006527">
    <property type="entry name" value="F-box-assoc_dom_typ1"/>
</dbReference>
<dbReference type="SMART" id="SM00256">
    <property type="entry name" value="FBOX"/>
    <property type="match status" value="1"/>
</dbReference>
<name>A0A6D2HCN7_9BRAS</name>
<evidence type="ECO:0000313" key="3">
    <source>
        <dbReference type="Proteomes" id="UP000467841"/>
    </source>
</evidence>
<keyword evidence="3" id="KW-1185">Reference proteome</keyword>
<reference evidence="2" key="1">
    <citation type="submission" date="2020-01" db="EMBL/GenBank/DDBJ databases">
        <authorList>
            <person name="Mishra B."/>
        </authorList>
    </citation>
    <scope>NUCLEOTIDE SEQUENCE [LARGE SCALE GENOMIC DNA]</scope>
</reference>
<dbReference type="OrthoDB" id="1108440at2759"/>
<dbReference type="InterPro" id="IPR036047">
    <property type="entry name" value="F-box-like_dom_sf"/>
</dbReference>
<evidence type="ECO:0000259" key="1">
    <source>
        <dbReference type="PROSITE" id="PS50181"/>
    </source>
</evidence>
<organism evidence="2 3">
    <name type="scientific">Microthlaspi erraticum</name>
    <dbReference type="NCBI Taxonomy" id="1685480"/>
    <lineage>
        <taxon>Eukaryota</taxon>
        <taxon>Viridiplantae</taxon>
        <taxon>Streptophyta</taxon>
        <taxon>Embryophyta</taxon>
        <taxon>Tracheophyta</taxon>
        <taxon>Spermatophyta</taxon>
        <taxon>Magnoliopsida</taxon>
        <taxon>eudicotyledons</taxon>
        <taxon>Gunneridae</taxon>
        <taxon>Pentapetalae</taxon>
        <taxon>rosids</taxon>
        <taxon>malvids</taxon>
        <taxon>Brassicales</taxon>
        <taxon>Brassicaceae</taxon>
        <taxon>Coluteocarpeae</taxon>
        <taxon>Microthlaspi</taxon>
    </lineage>
</organism>
<dbReference type="InterPro" id="IPR001810">
    <property type="entry name" value="F-box_dom"/>
</dbReference>
<dbReference type="Pfam" id="PF07734">
    <property type="entry name" value="FBA_1"/>
    <property type="match status" value="1"/>
</dbReference>
<dbReference type="AlphaFoldDB" id="A0A6D2HCN7"/>